<proteinExistence type="predicted"/>
<reference evidence="1" key="1">
    <citation type="submission" date="2020-10" db="EMBL/GenBank/DDBJ databases">
        <authorList>
            <person name="Han B."/>
            <person name="Lu T."/>
            <person name="Zhao Q."/>
            <person name="Huang X."/>
            <person name="Zhao Y."/>
        </authorList>
    </citation>
    <scope>NUCLEOTIDE SEQUENCE</scope>
</reference>
<name>A0A811S833_9POAL</name>
<dbReference type="OrthoDB" id="1933536at2759"/>
<evidence type="ECO:0000313" key="1">
    <source>
        <dbReference type="EMBL" id="CAD6336706.1"/>
    </source>
</evidence>
<gene>
    <name evidence="1" type="ORF">NCGR_LOCUS60804</name>
</gene>
<comment type="caution">
    <text evidence="1">The sequence shown here is derived from an EMBL/GenBank/DDBJ whole genome shotgun (WGS) entry which is preliminary data.</text>
</comment>
<dbReference type="PANTHER" id="PTHR38353">
    <property type="entry name" value="TROPOMYOSIN"/>
    <property type="match status" value="1"/>
</dbReference>
<dbReference type="Proteomes" id="UP000604825">
    <property type="component" value="Unassembled WGS sequence"/>
</dbReference>
<dbReference type="EMBL" id="CAJGYO010000018">
    <property type="protein sequence ID" value="CAD6336706.1"/>
    <property type="molecule type" value="Genomic_DNA"/>
</dbReference>
<protein>
    <submittedName>
        <fullName evidence="1">Uncharacterized protein</fullName>
    </submittedName>
</protein>
<dbReference type="PANTHER" id="PTHR38353:SF2">
    <property type="entry name" value="TROPOMYOSIN"/>
    <property type="match status" value="1"/>
</dbReference>
<keyword evidence="2" id="KW-1185">Reference proteome</keyword>
<evidence type="ECO:0000313" key="2">
    <source>
        <dbReference type="Proteomes" id="UP000604825"/>
    </source>
</evidence>
<organism evidence="1 2">
    <name type="scientific">Miscanthus lutarioriparius</name>
    <dbReference type="NCBI Taxonomy" id="422564"/>
    <lineage>
        <taxon>Eukaryota</taxon>
        <taxon>Viridiplantae</taxon>
        <taxon>Streptophyta</taxon>
        <taxon>Embryophyta</taxon>
        <taxon>Tracheophyta</taxon>
        <taxon>Spermatophyta</taxon>
        <taxon>Magnoliopsida</taxon>
        <taxon>Liliopsida</taxon>
        <taxon>Poales</taxon>
        <taxon>Poaceae</taxon>
        <taxon>PACMAD clade</taxon>
        <taxon>Panicoideae</taxon>
        <taxon>Andropogonodae</taxon>
        <taxon>Andropogoneae</taxon>
        <taxon>Saccharinae</taxon>
        <taxon>Miscanthus</taxon>
    </lineage>
</organism>
<dbReference type="AlphaFoldDB" id="A0A811S833"/>
<accession>A0A811S833</accession>
<sequence>MANLGSRQRMAGKHIKYQLPNLRASKTSLKESDPRNKHRKLYTQLVSAQLKIQDIKSQRSALLLEISKAALQQMDMKSLEEEYKALQGDKSGEVEYFQTLDETINGMKGISDPVKCRCGLEYNVKLVGEAMDIS</sequence>